<evidence type="ECO:0000313" key="1">
    <source>
        <dbReference type="EMBL" id="GAA4339606.1"/>
    </source>
</evidence>
<evidence type="ECO:0000313" key="2">
    <source>
        <dbReference type="Proteomes" id="UP001501725"/>
    </source>
</evidence>
<reference evidence="2" key="1">
    <citation type="journal article" date="2019" name="Int. J. Syst. Evol. Microbiol.">
        <title>The Global Catalogue of Microorganisms (GCM) 10K type strain sequencing project: providing services to taxonomists for standard genome sequencing and annotation.</title>
        <authorList>
            <consortium name="The Broad Institute Genomics Platform"/>
            <consortium name="The Broad Institute Genome Sequencing Center for Infectious Disease"/>
            <person name="Wu L."/>
            <person name="Ma J."/>
        </authorList>
    </citation>
    <scope>NUCLEOTIDE SEQUENCE [LARGE SCALE GENOMIC DNA]</scope>
    <source>
        <strain evidence="2">JCM 17919</strain>
    </source>
</reference>
<dbReference type="Proteomes" id="UP001501725">
    <property type="component" value="Unassembled WGS sequence"/>
</dbReference>
<dbReference type="RefSeq" id="WP_345257303.1">
    <property type="nucleotide sequence ID" value="NZ_BAABGY010000011.1"/>
</dbReference>
<evidence type="ECO:0008006" key="3">
    <source>
        <dbReference type="Google" id="ProtNLM"/>
    </source>
</evidence>
<accession>A0ABP8HI19</accession>
<keyword evidence="2" id="KW-1185">Reference proteome</keyword>
<organism evidence="1 2">
    <name type="scientific">Flaviaesturariibacter amylovorans</name>
    <dbReference type="NCBI Taxonomy" id="1084520"/>
    <lineage>
        <taxon>Bacteria</taxon>
        <taxon>Pseudomonadati</taxon>
        <taxon>Bacteroidota</taxon>
        <taxon>Chitinophagia</taxon>
        <taxon>Chitinophagales</taxon>
        <taxon>Chitinophagaceae</taxon>
        <taxon>Flaviaestuariibacter</taxon>
    </lineage>
</organism>
<protein>
    <recommendedName>
        <fullName evidence="3">Transcriptional regulator</fullName>
    </recommendedName>
</protein>
<comment type="caution">
    <text evidence="1">The sequence shown here is derived from an EMBL/GenBank/DDBJ whole genome shotgun (WGS) entry which is preliminary data.</text>
</comment>
<gene>
    <name evidence="1" type="ORF">GCM10023184_36830</name>
</gene>
<name>A0ABP8HI19_9BACT</name>
<sequence length="98" mass="11358">MESLFVQFFKAVREDPRIAPVHISLYTALYGLWAEKGFQNPVSVFSKEVMPLCKISGSATYHRSMRELHQYGYIQYVPSYNHFLGSLIYFIEVSGKEN</sequence>
<proteinExistence type="predicted"/>
<dbReference type="EMBL" id="BAABGY010000011">
    <property type="protein sequence ID" value="GAA4339606.1"/>
    <property type="molecule type" value="Genomic_DNA"/>
</dbReference>